<dbReference type="InterPro" id="IPR039619">
    <property type="entry name" value="MAKR2/5"/>
</dbReference>
<feature type="compositionally biased region" description="Polar residues" evidence="1">
    <location>
        <begin position="20"/>
        <end position="33"/>
    </location>
</feature>
<proteinExistence type="predicted"/>
<organism evidence="2 3">
    <name type="scientific">Papaver somniferum</name>
    <name type="common">Opium poppy</name>
    <dbReference type="NCBI Taxonomy" id="3469"/>
    <lineage>
        <taxon>Eukaryota</taxon>
        <taxon>Viridiplantae</taxon>
        <taxon>Streptophyta</taxon>
        <taxon>Embryophyta</taxon>
        <taxon>Tracheophyta</taxon>
        <taxon>Spermatophyta</taxon>
        <taxon>Magnoliopsida</taxon>
        <taxon>Ranunculales</taxon>
        <taxon>Papaveraceae</taxon>
        <taxon>Papaveroideae</taxon>
        <taxon>Papaver</taxon>
    </lineage>
</organism>
<evidence type="ECO:0000313" key="3">
    <source>
        <dbReference type="Proteomes" id="UP000316621"/>
    </source>
</evidence>
<feature type="compositionally biased region" description="Acidic residues" evidence="1">
    <location>
        <begin position="34"/>
        <end position="44"/>
    </location>
</feature>
<feature type="region of interest" description="Disordered" evidence="1">
    <location>
        <begin position="146"/>
        <end position="172"/>
    </location>
</feature>
<evidence type="ECO:0000313" key="2">
    <source>
        <dbReference type="EMBL" id="RZC56466.1"/>
    </source>
</evidence>
<feature type="compositionally biased region" description="Acidic residues" evidence="1">
    <location>
        <begin position="61"/>
        <end position="78"/>
    </location>
</feature>
<dbReference type="Gramene" id="RZC56466">
    <property type="protein sequence ID" value="RZC56466"/>
    <property type="gene ID" value="C5167_015318"/>
</dbReference>
<feature type="region of interest" description="Disordered" evidence="1">
    <location>
        <begin position="20"/>
        <end position="86"/>
    </location>
</feature>
<protein>
    <recommendedName>
        <fullName evidence="4">Membrane-associated kinase regulator 2</fullName>
    </recommendedName>
</protein>
<dbReference type="PANTHER" id="PTHR33929:SF1">
    <property type="entry name" value="MEMBRANE-ASSOCIATED KINASE REGULATOR 2-RELATED"/>
    <property type="match status" value="1"/>
</dbReference>
<dbReference type="GO" id="GO:0005886">
    <property type="term" value="C:plasma membrane"/>
    <property type="evidence" value="ECO:0007669"/>
    <property type="project" value="InterPro"/>
</dbReference>
<dbReference type="AlphaFoldDB" id="A0A4Y7J7L8"/>
<dbReference type="OMA" id="EDKRSMP"/>
<evidence type="ECO:0000256" key="1">
    <source>
        <dbReference type="SAM" id="MobiDB-lite"/>
    </source>
</evidence>
<evidence type="ECO:0008006" key="4">
    <source>
        <dbReference type="Google" id="ProtNLM"/>
    </source>
</evidence>
<name>A0A4Y7J7L8_PAPSO</name>
<accession>A0A4Y7J7L8</accession>
<dbReference type="PANTHER" id="PTHR33929">
    <property type="entry name" value="MEMBRANE-ASSOCIATED KINASE REGULATOR 2-RELATED"/>
    <property type="match status" value="1"/>
</dbReference>
<sequence>MEPFNLLKFWRGVTGAATGFTNNTDIKTTTMSSTEDEEEEEEKLDEGPFFDLEFKAPVGVDTDDGQSECSGEDDEADCESAGTDNDSEREYIFTGSANSNLSFSPSDDNLFFKGHFLQLVGDDEPQSKTVKRKSSMFKLGFKKSLKPSTEKVENNGADSPSPKFKKQTSTQQRIKAEEIPIISLFTRENSLRYQFNKESLHDEIASEDKKLVKGVVQKYMKMIKPLYVSVSKRYGDKSRFYNGSVTTSPLQRSSPKKYKKECEDKFETSSKSPKQGNLPSGLRVVCKHLGKSRSSSNFAAVSPVTFPSQRQDDSMFQQEDGIQNAILHCKKSFNSRFESSTLFSNSDSSLLSRSISDPSHEKSIDFLSEKMKLFDQDEAENEEYFDL</sequence>
<dbReference type="Proteomes" id="UP000316621">
    <property type="component" value="Chromosome 3"/>
</dbReference>
<keyword evidence="3" id="KW-1185">Reference proteome</keyword>
<reference evidence="2 3" key="1">
    <citation type="journal article" date="2018" name="Science">
        <title>The opium poppy genome and morphinan production.</title>
        <authorList>
            <person name="Guo L."/>
            <person name="Winzer T."/>
            <person name="Yang X."/>
            <person name="Li Y."/>
            <person name="Ning Z."/>
            <person name="He Z."/>
            <person name="Teodor R."/>
            <person name="Lu Y."/>
            <person name="Bowser T.A."/>
            <person name="Graham I.A."/>
            <person name="Ye K."/>
        </authorList>
    </citation>
    <scope>NUCLEOTIDE SEQUENCE [LARGE SCALE GENOMIC DNA]</scope>
    <source>
        <strain evidence="3">cv. HN1</strain>
        <tissue evidence="2">Leaves</tissue>
    </source>
</reference>
<dbReference type="EMBL" id="CM010717">
    <property type="protein sequence ID" value="RZC56466.1"/>
    <property type="molecule type" value="Genomic_DNA"/>
</dbReference>
<gene>
    <name evidence="2" type="ORF">C5167_015318</name>
</gene>